<dbReference type="GO" id="GO:0005634">
    <property type="term" value="C:nucleus"/>
    <property type="evidence" value="ECO:0007669"/>
    <property type="project" value="TreeGrafter"/>
</dbReference>
<dbReference type="GO" id="GO:0003723">
    <property type="term" value="F:RNA binding"/>
    <property type="evidence" value="ECO:0007669"/>
    <property type="project" value="TreeGrafter"/>
</dbReference>
<dbReference type="PROSITE" id="PS00903">
    <property type="entry name" value="CYT_DCMP_DEAMINASES_1"/>
    <property type="match status" value="1"/>
</dbReference>
<comment type="caution">
    <text evidence="7">The sequence shown here is derived from an EMBL/GenBank/DDBJ whole genome shotgun (WGS) entry which is preliminary data.</text>
</comment>
<dbReference type="InterPro" id="IPR016193">
    <property type="entry name" value="Cytidine_deaminase-like"/>
</dbReference>
<comment type="cofactor">
    <cofactor evidence="1">
        <name>Zn(2+)</name>
        <dbReference type="ChEBI" id="CHEBI:29105"/>
    </cofactor>
</comment>
<keyword evidence="5" id="KW-0862">Zinc</keyword>
<name>A0A8T1S9G8_CHESE</name>
<keyword evidence="3" id="KW-0479">Metal-binding</keyword>
<dbReference type="PANTHER" id="PTHR13857:SF26">
    <property type="entry name" value="C-U-EDITING ENZYME APOBEC-1"/>
    <property type="match status" value="1"/>
</dbReference>
<dbReference type="InterPro" id="IPR016192">
    <property type="entry name" value="APOBEC/CMP_deaminase_Zn-bd"/>
</dbReference>
<dbReference type="InterPro" id="IPR002125">
    <property type="entry name" value="CMP_dCMP_dom"/>
</dbReference>
<accession>A0A8T1S9G8</accession>
<sequence length="261" mass="30621">RHGAQAVFGEGIETEREKHTPVKRNTAWEAVVKAMATGWNRDYVCRDITQGWKIWQEAFVKNYDPSVLPSVTYLLYEIKWSNSKRPWQSCCHSTRTEHAEIHFIEDVFQEQRSDPSVHCSITWYMSWSPCADCCRAIRDFLKEQPNVNLVIYVARIYWHKEENNRQGLRSLVNIGVSIRVMDLPAYSYCWRTFVDDEDNNEDDYWPRHFAPWIMLYSLELQSILQNIPSCLAISTDENQTPIFSLCVEDEEQKRALTSASP</sequence>
<evidence type="ECO:0000256" key="3">
    <source>
        <dbReference type="ARBA" id="ARBA00022723"/>
    </source>
</evidence>
<evidence type="ECO:0000256" key="2">
    <source>
        <dbReference type="ARBA" id="ARBA00006576"/>
    </source>
</evidence>
<evidence type="ECO:0000256" key="4">
    <source>
        <dbReference type="ARBA" id="ARBA00022801"/>
    </source>
</evidence>
<dbReference type="OrthoDB" id="5956704at2759"/>
<proteinExistence type="inferred from homology"/>
<dbReference type="GO" id="GO:0005737">
    <property type="term" value="C:cytoplasm"/>
    <property type="evidence" value="ECO:0007669"/>
    <property type="project" value="TreeGrafter"/>
</dbReference>
<dbReference type="GO" id="GO:0016554">
    <property type="term" value="P:cytidine to uridine editing"/>
    <property type="evidence" value="ECO:0007669"/>
    <property type="project" value="TreeGrafter"/>
</dbReference>
<keyword evidence="4" id="KW-0378">Hydrolase</keyword>
<feature type="domain" description="CMP/dCMP-type deaminase" evidence="6">
    <location>
        <begin position="46"/>
        <end position="171"/>
    </location>
</feature>
<keyword evidence="8" id="KW-1185">Reference proteome</keyword>
<gene>
    <name evidence="7" type="ORF">G0U57_014714</name>
</gene>
<dbReference type="AlphaFoldDB" id="A0A8T1S9G8"/>
<dbReference type="Pfam" id="PF18750">
    <property type="entry name" value="SNAD4"/>
    <property type="match status" value="1"/>
</dbReference>
<comment type="similarity">
    <text evidence="2">Belongs to the cytidine and deoxycytidylate deaminase family.</text>
</comment>
<evidence type="ECO:0000313" key="7">
    <source>
        <dbReference type="EMBL" id="KAG6925335.1"/>
    </source>
</evidence>
<evidence type="ECO:0000313" key="8">
    <source>
        <dbReference type="Proteomes" id="UP000765507"/>
    </source>
</evidence>
<protein>
    <submittedName>
        <fullName evidence="7">Apolipoprotein B mRNA editing enzyme catalytic subunit 1</fullName>
    </submittedName>
</protein>
<evidence type="ECO:0000259" key="6">
    <source>
        <dbReference type="PROSITE" id="PS51747"/>
    </source>
</evidence>
<dbReference type="GO" id="GO:0008270">
    <property type="term" value="F:zinc ion binding"/>
    <property type="evidence" value="ECO:0007669"/>
    <property type="project" value="InterPro"/>
</dbReference>
<evidence type="ECO:0000256" key="5">
    <source>
        <dbReference type="ARBA" id="ARBA00022833"/>
    </source>
</evidence>
<dbReference type="Proteomes" id="UP000765507">
    <property type="component" value="Unassembled WGS sequence"/>
</dbReference>
<dbReference type="GO" id="GO:0004126">
    <property type="term" value="F:cytidine deaminase activity"/>
    <property type="evidence" value="ECO:0007669"/>
    <property type="project" value="TreeGrafter"/>
</dbReference>
<dbReference type="PROSITE" id="PS51747">
    <property type="entry name" value="CYT_DCMP_DEAMINASES_2"/>
    <property type="match status" value="1"/>
</dbReference>
<dbReference type="Gene3D" id="3.40.140.10">
    <property type="entry name" value="Cytidine Deaminase, domain 2"/>
    <property type="match status" value="1"/>
</dbReference>
<dbReference type="EMBL" id="JAHGAV010000435">
    <property type="protein sequence ID" value="KAG6925335.1"/>
    <property type="molecule type" value="Genomic_DNA"/>
</dbReference>
<organism evidence="7 8">
    <name type="scientific">Chelydra serpentina</name>
    <name type="common">Snapping turtle</name>
    <name type="synonym">Testudo serpentina</name>
    <dbReference type="NCBI Taxonomy" id="8475"/>
    <lineage>
        <taxon>Eukaryota</taxon>
        <taxon>Metazoa</taxon>
        <taxon>Chordata</taxon>
        <taxon>Craniata</taxon>
        <taxon>Vertebrata</taxon>
        <taxon>Euteleostomi</taxon>
        <taxon>Archelosauria</taxon>
        <taxon>Testudinata</taxon>
        <taxon>Testudines</taxon>
        <taxon>Cryptodira</taxon>
        <taxon>Durocryptodira</taxon>
        <taxon>Americhelydia</taxon>
        <taxon>Chelydroidea</taxon>
        <taxon>Chelydridae</taxon>
        <taxon>Chelydra</taxon>
    </lineage>
</organism>
<dbReference type="SUPFAM" id="SSF53927">
    <property type="entry name" value="Cytidine deaminase-like"/>
    <property type="match status" value="1"/>
</dbReference>
<feature type="non-terminal residue" evidence="7">
    <location>
        <position position="261"/>
    </location>
</feature>
<dbReference type="PANTHER" id="PTHR13857">
    <property type="entry name" value="MRNA EDITING ENZYME"/>
    <property type="match status" value="1"/>
</dbReference>
<evidence type="ECO:0000256" key="1">
    <source>
        <dbReference type="ARBA" id="ARBA00001947"/>
    </source>
</evidence>
<dbReference type="InterPro" id="IPR050610">
    <property type="entry name" value="APOBEC_Cyt_Deaminase"/>
</dbReference>
<reference evidence="7 8" key="1">
    <citation type="journal article" date="2020" name="G3 (Bethesda)">
        <title>Draft Genome of the Common Snapping Turtle, Chelydra serpentina, a Model for Phenotypic Plasticity in Reptiles.</title>
        <authorList>
            <person name="Das D."/>
            <person name="Singh S.K."/>
            <person name="Bierstedt J."/>
            <person name="Erickson A."/>
            <person name="Galli G.L.J."/>
            <person name="Crossley D.A. 2nd"/>
            <person name="Rhen T."/>
        </authorList>
    </citation>
    <scope>NUCLEOTIDE SEQUENCE [LARGE SCALE GENOMIC DNA]</scope>
    <source>
        <strain evidence="7">KW</strain>
    </source>
</reference>